<accession>A0ABV6PJH8</accession>
<dbReference type="Pfam" id="PF13400">
    <property type="entry name" value="Tad"/>
    <property type="match status" value="1"/>
</dbReference>
<evidence type="ECO:0000259" key="1">
    <source>
        <dbReference type="Pfam" id="PF13400"/>
    </source>
</evidence>
<keyword evidence="3" id="KW-1185">Reference proteome</keyword>
<evidence type="ECO:0000313" key="2">
    <source>
        <dbReference type="EMBL" id="MFC0589198.1"/>
    </source>
</evidence>
<dbReference type="Proteomes" id="UP001589943">
    <property type="component" value="Unassembled WGS sequence"/>
</dbReference>
<organism evidence="2 3">
    <name type="scientific">Novosphingobium aquiterrae</name>
    <dbReference type="NCBI Taxonomy" id="624388"/>
    <lineage>
        <taxon>Bacteria</taxon>
        <taxon>Pseudomonadati</taxon>
        <taxon>Pseudomonadota</taxon>
        <taxon>Alphaproteobacteria</taxon>
        <taxon>Sphingomonadales</taxon>
        <taxon>Sphingomonadaceae</taxon>
        <taxon>Novosphingobium</taxon>
    </lineage>
</organism>
<protein>
    <submittedName>
        <fullName evidence="2">Pilus assembly protein TadG-related protein</fullName>
    </submittedName>
</protein>
<proteinExistence type="predicted"/>
<gene>
    <name evidence="2" type="ORF">ACFFF7_07215</name>
</gene>
<feature type="domain" description="Putative Flp pilus-assembly TadG-like N-terminal" evidence="1">
    <location>
        <begin position="19"/>
        <end position="65"/>
    </location>
</feature>
<name>A0ABV6PJH8_9SPHN</name>
<dbReference type="EMBL" id="JBHLTL010000004">
    <property type="protein sequence ID" value="MFC0589198.1"/>
    <property type="molecule type" value="Genomic_DNA"/>
</dbReference>
<dbReference type="InterPro" id="IPR028087">
    <property type="entry name" value="Tad_N"/>
</dbReference>
<comment type="caution">
    <text evidence="2">The sequence shown here is derived from an EMBL/GenBank/DDBJ whole genome shotgun (WGS) entry which is preliminary data.</text>
</comment>
<reference evidence="2 3" key="1">
    <citation type="submission" date="2024-09" db="EMBL/GenBank/DDBJ databases">
        <authorList>
            <person name="Sun Q."/>
            <person name="Mori K."/>
        </authorList>
    </citation>
    <scope>NUCLEOTIDE SEQUENCE [LARGE SCALE GENOMIC DNA]</scope>
    <source>
        <strain evidence="2 3">NCAIM B.02537</strain>
    </source>
</reference>
<evidence type="ECO:0000313" key="3">
    <source>
        <dbReference type="Proteomes" id="UP001589943"/>
    </source>
</evidence>
<dbReference type="RefSeq" id="WP_379480695.1">
    <property type="nucleotide sequence ID" value="NZ_JBHLTL010000004.1"/>
</dbReference>
<sequence length="530" mass="55846">MMLSTFKRTMRRLARQGSGNATLLVAAGLPALIGAAGLGVDTAQWYMWKREMQYAADQAALAGAWSLVGGATGEAYINRAKQELAANLQQVTFSTVPTVNKADWSGGTANSVVVSFSATKRLPFSAFLTNKAVTVSARAQATFAQGRSFTSCLIAVDPTTRGAIVIGGNAYVVAGCGAAALSNNPDSVIKNGGATFNVGWIVSEGGIDDAFNDGHTEIYENQSNLSDPFANLTPPNNPTPRTLTCQDGGTKYVAQVAGTWKQYKQVYTSTNGNSWKTSGGEVLLAQGNEVKEVTFTSAVTVGQQINNLRTVTTGAEVPIVSGNKTTYTRTDIIMYQTGVVQSVENRSVSAGAYPQPGTYSDFTISCDTTMAKGVYVIDGGDLAINAQNRLTGDGVMFVLKNGAGIKINGGSNTMLRAMSYDEMVDPNAGGMTSTQATQLKDMLIFEDRNSPGNQFDKINGNSGFIMDGTVYLPKSPVVFDGTTNVMTRCFVLAAARIVIEGTANMTRFCPTDVINTVSVGGTGNSVRLVA</sequence>